<gene>
    <name evidence="2" type="ORF">NECAME_02731</name>
</gene>
<accession>W2TCZ3</accession>
<protein>
    <submittedName>
        <fullName evidence="2">Uncharacterized protein</fullName>
    </submittedName>
</protein>
<dbReference type="EMBL" id="KI659684">
    <property type="protein sequence ID" value="ETN78867.1"/>
    <property type="molecule type" value="Genomic_DNA"/>
</dbReference>
<dbReference type="Proteomes" id="UP000053676">
    <property type="component" value="Unassembled WGS sequence"/>
</dbReference>
<organism evidence="2 3">
    <name type="scientific">Necator americanus</name>
    <name type="common">Human hookworm</name>
    <dbReference type="NCBI Taxonomy" id="51031"/>
    <lineage>
        <taxon>Eukaryota</taxon>
        <taxon>Metazoa</taxon>
        <taxon>Ecdysozoa</taxon>
        <taxon>Nematoda</taxon>
        <taxon>Chromadorea</taxon>
        <taxon>Rhabditida</taxon>
        <taxon>Rhabditina</taxon>
        <taxon>Rhabditomorpha</taxon>
        <taxon>Strongyloidea</taxon>
        <taxon>Ancylostomatidae</taxon>
        <taxon>Bunostominae</taxon>
        <taxon>Necator</taxon>
    </lineage>
</organism>
<sequence>MTAAALVMGWNGVDFMHQVILYFRKFVVEKLLMLAYVVVRNTEKESNPVSSQPLSKSKRPGLFDWSLRVTDASVFAIWFIIVWSVTSVTTMANQRFETKDKNVRNVPDHVKIMRDSPRCE</sequence>
<keyword evidence="1" id="KW-0472">Membrane</keyword>
<evidence type="ECO:0000313" key="3">
    <source>
        <dbReference type="Proteomes" id="UP000053676"/>
    </source>
</evidence>
<keyword evidence="3" id="KW-1185">Reference proteome</keyword>
<feature type="transmembrane region" description="Helical" evidence="1">
    <location>
        <begin position="72"/>
        <end position="92"/>
    </location>
</feature>
<keyword evidence="1" id="KW-0812">Transmembrane</keyword>
<name>W2TCZ3_NECAM</name>
<dbReference type="AlphaFoldDB" id="W2TCZ3"/>
<keyword evidence="1" id="KW-1133">Transmembrane helix</keyword>
<dbReference type="OrthoDB" id="5858383at2759"/>
<evidence type="ECO:0000313" key="2">
    <source>
        <dbReference type="EMBL" id="ETN78867.1"/>
    </source>
</evidence>
<dbReference type="KEGG" id="nai:NECAME_02731"/>
<reference evidence="3" key="1">
    <citation type="journal article" date="2014" name="Nat. Genet.">
        <title>Genome of the human hookworm Necator americanus.</title>
        <authorList>
            <person name="Tang Y.T."/>
            <person name="Gao X."/>
            <person name="Rosa B.A."/>
            <person name="Abubucker S."/>
            <person name="Hallsworth-Pepin K."/>
            <person name="Martin J."/>
            <person name="Tyagi R."/>
            <person name="Heizer E."/>
            <person name="Zhang X."/>
            <person name="Bhonagiri-Palsikar V."/>
            <person name="Minx P."/>
            <person name="Warren W.C."/>
            <person name="Wang Q."/>
            <person name="Zhan B."/>
            <person name="Hotez P.J."/>
            <person name="Sternberg P.W."/>
            <person name="Dougall A."/>
            <person name="Gaze S.T."/>
            <person name="Mulvenna J."/>
            <person name="Sotillo J."/>
            <person name="Ranganathan S."/>
            <person name="Rabelo E.M."/>
            <person name="Wilson R.K."/>
            <person name="Felgner P.L."/>
            <person name="Bethony J."/>
            <person name="Hawdon J.M."/>
            <person name="Gasser R.B."/>
            <person name="Loukas A."/>
            <person name="Mitreva M."/>
        </authorList>
    </citation>
    <scope>NUCLEOTIDE SEQUENCE [LARGE SCALE GENOMIC DNA]</scope>
</reference>
<proteinExistence type="predicted"/>
<evidence type="ECO:0000256" key="1">
    <source>
        <dbReference type="SAM" id="Phobius"/>
    </source>
</evidence>